<dbReference type="AlphaFoldDB" id="A0A0B6ZQG3"/>
<organism evidence="1">
    <name type="scientific">Arion vulgaris</name>
    <dbReference type="NCBI Taxonomy" id="1028688"/>
    <lineage>
        <taxon>Eukaryota</taxon>
        <taxon>Metazoa</taxon>
        <taxon>Spiralia</taxon>
        <taxon>Lophotrochozoa</taxon>
        <taxon>Mollusca</taxon>
        <taxon>Gastropoda</taxon>
        <taxon>Heterobranchia</taxon>
        <taxon>Euthyneura</taxon>
        <taxon>Panpulmonata</taxon>
        <taxon>Eupulmonata</taxon>
        <taxon>Stylommatophora</taxon>
        <taxon>Helicina</taxon>
        <taxon>Arionoidea</taxon>
        <taxon>Arionidae</taxon>
        <taxon>Arion</taxon>
    </lineage>
</organism>
<proteinExistence type="predicted"/>
<dbReference type="EMBL" id="HACG01023953">
    <property type="protein sequence ID" value="CEK70818.1"/>
    <property type="molecule type" value="Transcribed_RNA"/>
</dbReference>
<sequence>MATTCRLALRHFTTSSRMYANVNIQKPKIPGTERRILDAVTVPVLPPDPHLYRNNVMIKCRPRFRLKHQS</sequence>
<accession>A0A0B6ZQG3</accession>
<name>A0A0B6ZQG3_9EUPU</name>
<gene>
    <name evidence="1" type="primary">ORF75768</name>
</gene>
<evidence type="ECO:0000313" key="1">
    <source>
        <dbReference type="EMBL" id="CEK70818.1"/>
    </source>
</evidence>
<reference evidence="1" key="1">
    <citation type="submission" date="2014-12" db="EMBL/GenBank/DDBJ databases">
        <title>Insight into the proteome of Arion vulgaris.</title>
        <authorList>
            <person name="Aradska J."/>
            <person name="Bulat T."/>
            <person name="Smidak R."/>
            <person name="Sarate P."/>
            <person name="Gangsoo J."/>
            <person name="Sialana F."/>
            <person name="Bilban M."/>
            <person name="Lubec G."/>
        </authorList>
    </citation>
    <scope>NUCLEOTIDE SEQUENCE</scope>
    <source>
        <tissue evidence="1">Skin</tissue>
    </source>
</reference>
<protein>
    <submittedName>
        <fullName evidence="1">Uncharacterized protein</fullName>
    </submittedName>
</protein>